<dbReference type="Proteomes" id="UP000249886">
    <property type="component" value="Unassembled WGS sequence"/>
</dbReference>
<accession>A0A6H9XIL3</accession>
<dbReference type="AlphaFoldDB" id="A0A6H9XIL3"/>
<protein>
    <submittedName>
        <fullName evidence="1">Uncharacterized protein</fullName>
    </submittedName>
</protein>
<gene>
    <name evidence="1" type="ORF">NCTC10254_02248</name>
</gene>
<dbReference type="EMBL" id="UARK01000032">
    <property type="protein sequence ID" value="SPW31831.1"/>
    <property type="molecule type" value="Genomic_DNA"/>
</dbReference>
<reference evidence="1 2" key="1">
    <citation type="submission" date="2018-06" db="EMBL/GenBank/DDBJ databases">
        <authorList>
            <consortium name="Pathogen Informatics"/>
            <person name="Doyle S."/>
        </authorList>
    </citation>
    <scope>NUCLEOTIDE SEQUENCE [LARGE SCALE GENOMIC DNA]</scope>
    <source>
        <strain evidence="1 2">NCTC10254</strain>
    </source>
</reference>
<dbReference type="GeneID" id="84574908"/>
<comment type="caution">
    <text evidence="1">The sequence shown here is derived from an EMBL/GenBank/DDBJ whole genome shotgun (WGS) entry which is preliminary data.</text>
</comment>
<name>A0A6H9XIL3_9CORY</name>
<organism evidence="1 2">
    <name type="scientific">Corynebacterium matruchotii</name>
    <dbReference type="NCBI Taxonomy" id="43768"/>
    <lineage>
        <taxon>Bacteria</taxon>
        <taxon>Bacillati</taxon>
        <taxon>Actinomycetota</taxon>
        <taxon>Actinomycetes</taxon>
        <taxon>Mycobacteriales</taxon>
        <taxon>Corynebacteriaceae</taxon>
        <taxon>Corynebacterium</taxon>
    </lineage>
</organism>
<dbReference type="RefSeq" id="WP_005527442.1">
    <property type="nucleotide sequence ID" value="NZ_CP050134.2"/>
</dbReference>
<evidence type="ECO:0000313" key="1">
    <source>
        <dbReference type="EMBL" id="SPW31831.1"/>
    </source>
</evidence>
<sequence>MNIASLDRQPPHTLALHATQFTAPDGATIIRLVPETLLEAETLALQSVGCRRADDQVVGYASAQKVGFPTWSILSDPANAYYVRNLATRLQLVEQQAREHPQTTQKKLVELATEFAHSMPHLIPIFLEEVVRIYVRINQAPIASQFFNLAREIERKFDVEVDPRRHAAMFQEFTRMGVIGVKEFTTEARKAAKRLQPQEAYDYFFDLCVDRCRAGGLTYSRMASDLRRLAKAAGISAKESDRRLVTNILGLAGFYQAATGFFRDIRPTLVQLVRDNPQWHDKLLLAKPKKLTIEEYFELLRETGVYDGLVADKSRLVTWLVRIIRHEYSRDNYNFWRSQQLIDAVAHAGDALKGKTLPLNERGMDIDLIDALSSGGITWDLSDTKSRYFNWRSWARPGAGEYRRDLAGIVNHPQLGDLMAKTIPFSDIRILKQPLLATEPGRQLLSRSLQHQADRRKNIIGYPNVWKHFYHQVLEELAHTQLGHINPTAVEQIFSYDPVVELQARLHLGFFQELAWPLLEQELERLLNESSRTYHRIEFHETYPAVILRVDGTVEAIDRDRVIAHGTIPDDCYLSSAHLASDKIAVFYSVYSSDEKYAYWLGQKPRIISPPYGSYYGNDETGYTIPIINSITGTESRLASDGLLTYPHLPKNFCGPVIGTGPYYLFKAGKIREWPNGNTYETNAILQEEGIPGIDLTGLLPMKPPADYHFHFWHTAIVPTCPTTTESLCGTLHDQHINIVFQPRCCECGDFHDDSSWLCTPLGQFQSQYKLLGAIKRPGGGVWLIGDKATDRIIIDPETDQIIARDNAPHHNPADHLYDLPLSAHHQLQPRNLDMSIRLRRATREQVAAILANPAPDVIEQTFGSDPVLVAAILRATVQVNDQAARAAQVRPTPETAQDQA</sequence>
<proteinExistence type="predicted"/>
<evidence type="ECO:0000313" key="2">
    <source>
        <dbReference type="Proteomes" id="UP000249886"/>
    </source>
</evidence>